<feature type="transmembrane region" description="Helical" evidence="6">
    <location>
        <begin position="47"/>
        <end position="66"/>
    </location>
</feature>
<dbReference type="InterPro" id="IPR044878">
    <property type="entry name" value="UbiA_sf"/>
</dbReference>
<dbReference type="CDD" id="cd13961">
    <property type="entry name" value="PT_UbiA_DGGGPS"/>
    <property type="match status" value="1"/>
</dbReference>
<feature type="transmembrane region" description="Helical" evidence="6">
    <location>
        <begin position="225"/>
        <end position="252"/>
    </location>
</feature>
<reference evidence="7 8" key="1">
    <citation type="submission" date="2024-06" db="EMBL/GenBank/DDBJ databases">
        <title>Chitinophaga defluvii sp. nov., isolated from municipal sewage.</title>
        <authorList>
            <person name="Zhang L."/>
        </authorList>
    </citation>
    <scope>NUCLEOTIDE SEQUENCE [LARGE SCALE GENOMIC DNA]</scope>
    <source>
        <strain evidence="7 8">H8</strain>
    </source>
</reference>
<feature type="transmembrane region" description="Helical" evidence="6">
    <location>
        <begin position="258"/>
        <end position="277"/>
    </location>
</feature>
<evidence type="ECO:0000256" key="4">
    <source>
        <dbReference type="ARBA" id="ARBA00022989"/>
    </source>
</evidence>
<name>A0ABV2T3F5_9BACT</name>
<proteinExistence type="predicted"/>
<feature type="transmembrane region" description="Helical" evidence="6">
    <location>
        <begin position="12"/>
        <end position="35"/>
    </location>
</feature>
<dbReference type="EMBL" id="JBEXAC010000001">
    <property type="protein sequence ID" value="MET6997554.1"/>
    <property type="molecule type" value="Genomic_DNA"/>
</dbReference>
<comment type="subcellular location">
    <subcellularLocation>
        <location evidence="1">Membrane</location>
        <topology evidence="1">Multi-pass membrane protein</topology>
    </subcellularLocation>
</comment>
<dbReference type="InterPro" id="IPR000537">
    <property type="entry name" value="UbiA_prenyltransferase"/>
</dbReference>
<keyword evidence="2" id="KW-1003">Cell membrane</keyword>
<dbReference type="InterPro" id="IPR050475">
    <property type="entry name" value="Prenyltransferase_related"/>
</dbReference>
<evidence type="ECO:0000313" key="8">
    <source>
        <dbReference type="Proteomes" id="UP001549749"/>
    </source>
</evidence>
<keyword evidence="4 6" id="KW-1133">Transmembrane helix</keyword>
<keyword evidence="3 6" id="KW-0812">Transmembrane</keyword>
<feature type="transmembrane region" description="Helical" evidence="6">
    <location>
        <begin position="118"/>
        <end position="136"/>
    </location>
</feature>
<feature type="transmembrane region" description="Helical" evidence="6">
    <location>
        <begin position="184"/>
        <end position="205"/>
    </location>
</feature>
<evidence type="ECO:0000256" key="2">
    <source>
        <dbReference type="ARBA" id="ARBA00022475"/>
    </source>
</evidence>
<dbReference type="PANTHER" id="PTHR42723:SF1">
    <property type="entry name" value="CHLOROPHYLL SYNTHASE, CHLOROPLASTIC"/>
    <property type="match status" value="1"/>
</dbReference>
<protein>
    <submittedName>
        <fullName evidence="7">Geranylgeranylglycerol-phosphate geranylgeranyltransferase</fullName>
    </submittedName>
</protein>
<dbReference type="Gene3D" id="1.10.357.140">
    <property type="entry name" value="UbiA prenyltransferase"/>
    <property type="match status" value="1"/>
</dbReference>
<evidence type="ECO:0000256" key="3">
    <source>
        <dbReference type="ARBA" id="ARBA00022692"/>
    </source>
</evidence>
<feature type="transmembrane region" description="Helical" evidence="6">
    <location>
        <begin position="298"/>
        <end position="313"/>
    </location>
</feature>
<dbReference type="Proteomes" id="UP001549749">
    <property type="component" value="Unassembled WGS sequence"/>
</dbReference>
<accession>A0ABV2T3F5</accession>
<sequence length="314" mass="35883">MKAAIAFLGLIRWPNLVFIFLTQIMFRYCVLYPAFSAAHISHTVTDYHFFLIVCSYVFIAAAGYIINDYFDLDIDLVNKPGKVFITNGISKGQALIWYGVLNILAILCNVYVDMSTTTRAGGISAIICILLLFFYSRIWKKRFLIGNILIAAITAWSITVLAILEDNLKWPEAAQYLTFNLNRIFLLTILYTAFAFIVSLIREVIKDMEDINGDSRYGCRTMPIVWGLSASRVFVATWLVVLILMLLVTGIFLSASLWWLFIVYAFIFILFPLLSILRNLFQAQNAADYHKLSKHIKIVMLMGILSMLFFKYMG</sequence>
<evidence type="ECO:0000256" key="1">
    <source>
        <dbReference type="ARBA" id="ARBA00004141"/>
    </source>
</evidence>
<evidence type="ECO:0000256" key="6">
    <source>
        <dbReference type="SAM" id="Phobius"/>
    </source>
</evidence>
<feature type="transmembrane region" description="Helical" evidence="6">
    <location>
        <begin position="143"/>
        <end position="164"/>
    </location>
</feature>
<dbReference type="Pfam" id="PF01040">
    <property type="entry name" value="UbiA"/>
    <property type="match status" value="1"/>
</dbReference>
<keyword evidence="5 6" id="KW-0472">Membrane</keyword>
<keyword evidence="8" id="KW-1185">Reference proteome</keyword>
<dbReference type="RefSeq" id="WP_354660189.1">
    <property type="nucleotide sequence ID" value="NZ_JBEXAC010000001.1"/>
</dbReference>
<evidence type="ECO:0000313" key="7">
    <source>
        <dbReference type="EMBL" id="MET6997554.1"/>
    </source>
</evidence>
<gene>
    <name evidence="7" type="ORF">ABR189_09255</name>
</gene>
<dbReference type="PANTHER" id="PTHR42723">
    <property type="entry name" value="CHLOROPHYLL SYNTHASE"/>
    <property type="match status" value="1"/>
</dbReference>
<comment type="caution">
    <text evidence="7">The sequence shown here is derived from an EMBL/GenBank/DDBJ whole genome shotgun (WGS) entry which is preliminary data.</text>
</comment>
<feature type="transmembrane region" description="Helical" evidence="6">
    <location>
        <begin position="95"/>
        <end position="112"/>
    </location>
</feature>
<evidence type="ECO:0000256" key="5">
    <source>
        <dbReference type="ARBA" id="ARBA00023136"/>
    </source>
</evidence>
<dbReference type="Gene3D" id="1.20.120.1780">
    <property type="entry name" value="UbiA prenyltransferase"/>
    <property type="match status" value="1"/>
</dbReference>
<organism evidence="7 8">
    <name type="scientific">Chitinophaga defluvii</name>
    <dbReference type="NCBI Taxonomy" id="3163343"/>
    <lineage>
        <taxon>Bacteria</taxon>
        <taxon>Pseudomonadati</taxon>
        <taxon>Bacteroidota</taxon>
        <taxon>Chitinophagia</taxon>
        <taxon>Chitinophagales</taxon>
        <taxon>Chitinophagaceae</taxon>
        <taxon>Chitinophaga</taxon>
    </lineage>
</organism>